<evidence type="ECO:0000313" key="1">
    <source>
        <dbReference type="EMBL" id="GIH92461.1"/>
    </source>
</evidence>
<dbReference type="Proteomes" id="UP000619788">
    <property type="component" value="Unassembled WGS sequence"/>
</dbReference>
<dbReference type="AlphaFoldDB" id="A0A8J3WM35"/>
<reference evidence="1 2" key="1">
    <citation type="submission" date="2021-01" db="EMBL/GenBank/DDBJ databases">
        <title>Whole genome shotgun sequence of Planobispora siamensis NBRC 107568.</title>
        <authorList>
            <person name="Komaki H."/>
            <person name="Tamura T."/>
        </authorList>
    </citation>
    <scope>NUCLEOTIDE SEQUENCE [LARGE SCALE GENOMIC DNA]</scope>
    <source>
        <strain evidence="1 2">NBRC 107568</strain>
    </source>
</reference>
<dbReference type="EMBL" id="BOOJ01000027">
    <property type="protein sequence ID" value="GIH92461.1"/>
    <property type="molecule type" value="Genomic_DNA"/>
</dbReference>
<gene>
    <name evidence="1" type="ORF">Psi01_30910</name>
</gene>
<protein>
    <submittedName>
        <fullName evidence="1">Uncharacterized protein</fullName>
    </submittedName>
</protein>
<proteinExistence type="predicted"/>
<name>A0A8J3WM35_9ACTN</name>
<accession>A0A8J3WM35</accession>
<keyword evidence="2" id="KW-1185">Reference proteome</keyword>
<comment type="caution">
    <text evidence="1">The sequence shown here is derived from an EMBL/GenBank/DDBJ whole genome shotgun (WGS) entry which is preliminary data.</text>
</comment>
<organism evidence="1 2">
    <name type="scientific">Planobispora siamensis</name>
    <dbReference type="NCBI Taxonomy" id="936338"/>
    <lineage>
        <taxon>Bacteria</taxon>
        <taxon>Bacillati</taxon>
        <taxon>Actinomycetota</taxon>
        <taxon>Actinomycetes</taxon>
        <taxon>Streptosporangiales</taxon>
        <taxon>Streptosporangiaceae</taxon>
        <taxon>Planobispora</taxon>
    </lineage>
</organism>
<sequence>MADFEVRAQDRKTGLGEFLCDQYDGLVHWWFLRDGKAARTSRSLSALVNAFTSVPGSETPDARAVLRSETRAPPGAPDAPPFPRLARVLWGTALRRPGLARYPSRRISFAEP</sequence>
<evidence type="ECO:0000313" key="2">
    <source>
        <dbReference type="Proteomes" id="UP000619788"/>
    </source>
</evidence>